<reference evidence="6 7" key="2">
    <citation type="submission" date="2016-10" db="EMBL/GenBank/DDBJ databases">
        <authorList>
            <person name="Varghese N."/>
            <person name="Submissions S."/>
        </authorList>
    </citation>
    <scope>NUCLEOTIDE SEQUENCE [LARGE SCALE GENOMIC DNA]</scope>
    <source>
        <strain evidence="7">ATCC 20501</strain>
        <strain evidence="5 6">CGMCC 4.3529</strain>
    </source>
</reference>
<dbReference type="InterPro" id="IPR029063">
    <property type="entry name" value="SAM-dependent_MTases_sf"/>
</dbReference>
<evidence type="ECO:0000256" key="1">
    <source>
        <dbReference type="ARBA" id="ARBA00022603"/>
    </source>
</evidence>
<sequence length="290" mass="30659">MCALCARVGSLRGMEIVNEHQAEAWNGYEGQHWADNRDRYDRMLDDSTGLLFEVAAIERAHRVLDIGCGTGRTTRTAAHRAAHVLGVDLSAPMLERARAAAAGEGLANVTFEQGDAQVHALPTAHFDVAISRGGIMYFADPVAAFGNIGGALKPGGRLVFGCGRDGENVLDVVWAAMGAHVPLPDPAEDTAPGPVNFTDGDRIREVLVAAGFHDVVLREAASDFVLGSDADDAVDFVFGMGPVRFWLRDADGGAVGKAREAVAAALRPLEGPRGVRGSVPGWVVSAVWRP</sequence>
<keyword evidence="2 4" id="KW-0808">Transferase</keyword>
<dbReference type="PANTHER" id="PTHR43861:SF1">
    <property type="entry name" value="TRANS-ACONITATE 2-METHYLTRANSFERASE"/>
    <property type="match status" value="1"/>
</dbReference>
<evidence type="ECO:0000259" key="3">
    <source>
        <dbReference type="Pfam" id="PF13649"/>
    </source>
</evidence>
<gene>
    <name evidence="4" type="ORF">SAMN02982929_00193</name>
    <name evidence="5" type="ORF">SAMN05216506_101839</name>
</gene>
<evidence type="ECO:0000256" key="2">
    <source>
        <dbReference type="ARBA" id="ARBA00022679"/>
    </source>
</evidence>
<dbReference type="PANTHER" id="PTHR43861">
    <property type="entry name" value="TRANS-ACONITATE 2-METHYLTRANSFERASE-RELATED"/>
    <property type="match status" value="1"/>
</dbReference>
<evidence type="ECO:0000313" key="7">
    <source>
        <dbReference type="Proteomes" id="UP000236729"/>
    </source>
</evidence>
<dbReference type="CDD" id="cd02440">
    <property type="entry name" value="AdoMet_MTases"/>
    <property type="match status" value="1"/>
</dbReference>
<dbReference type="SMR" id="A0A1H5TCY0"/>
<reference evidence="4" key="1">
    <citation type="submission" date="2016-10" db="EMBL/GenBank/DDBJ databases">
        <authorList>
            <person name="de Groot N.N."/>
        </authorList>
    </citation>
    <scope>NUCLEOTIDE SEQUENCE [LARGE SCALE GENOMIC DNA]</scope>
    <source>
        <strain evidence="4">ATCC 20501</strain>
    </source>
</reference>
<evidence type="ECO:0000313" key="4">
    <source>
        <dbReference type="EMBL" id="SEF60695.1"/>
    </source>
</evidence>
<accession>A0A1I1JLY4</accession>
<dbReference type="Proteomes" id="UP000236729">
    <property type="component" value="Unassembled WGS sequence"/>
</dbReference>
<keyword evidence="1 4" id="KW-0489">Methyltransferase</keyword>
<keyword evidence="6" id="KW-1185">Reference proteome</keyword>
<feature type="domain" description="Methyltransferase" evidence="3">
    <location>
        <begin position="63"/>
        <end position="156"/>
    </location>
</feature>
<organism evidence="4 7">
    <name type="scientific">Saccharopolyspora kobensis</name>
    <dbReference type="NCBI Taxonomy" id="146035"/>
    <lineage>
        <taxon>Bacteria</taxon>
        <taxon>Bacillati</taxon>
        <taxon>Actinomycetota</taxon>
        <taxon>Actinomycetes</taxon>
        <taxon>Pseudonocardiales</taxon>
        <taxon>Pseudonocardiaceae</taxon>
        <taxon>Saccharopolyspora</taxon>
    </lineage>
</organism>
<dbReference type="AlphaFoldDB" id="A0A1H5TCY0"/>
<dbReference type="EMBL" id="FNVB01000002">
    <property type="protein sequence ID" value="SEF60695.1"/>
    <property type="molecule type" value="Genomic_DNA"/>
</dbReference>
<dbReference type="Gene3D" id="3.40.50.150">
    <property type="entry name" value="Vaccinia Virus protein VP39"/>
    <property type="match status" value="1"/>
</dbReference>
<proteinExistence type="predicted"/>
<dbReference type="InterPro" id="IPR041698">
    <property type="entry name" value="Methyltransf_25"/>
</dbReference>
<accession>A0A1H5TCY0</accession>
<dbReference type="SUPFAM" id="SSF53335">
    <property type="entry name" value="S-adenosyl-L-methionine-dependent methyltransferases"/>
    <property type="match status" value="1"/>
</dbReference>
<dbReference type="GO" id="GO:0032259">
    <property type="term" value="P:methylation"/>
    <property type="evidence" value="ECO:0007669"/>
    <property type="project" value="UniProtKB-KW"/>
</dbReference>
<dbReference type="GO" id="GO:0008168">
    <property type="term" value="F:methyltransferase activity"/>
    <property type="evidence" value="ECO:0007669"/>
    <property type="project" value="UniProtKB-KW"/>
</dbReference>
<evidence type="ECO:0000313" key="5">
    <source>
        <dbReference type="EMBL" id="SFC47598.1"/>
    </source>
</evidence>
<dbReference type="Proteomes" id="UP000199690">
    <property type="component" value="Unassembled WGS sequence"/>
</dbReference>
<dbReference type="EMBL" id="FOME01000001">
    <property type="protein sequence ID" value="SFC47598.1"/>
    <property type="molecule type" value="Genomic_DNA"/>
</dbReference>
<name>A0A1H5TCY0_9PSEU</name>
<evidence type="ECO:0000313" key="6">
    <source>
        <dbReference type="Proteomes" id="UP000199690"/>
    </source>
</evidence>
<protein>
    <submittedName>
        <fullName evidence="4">Methyltransferase domain-containing protein</fullName>
    </submittedName>
</protein>
<dbReference type="Pfam" id="PF13649">
    <property type="entry name" value="Methyltransf_25"/>
    <property type="match status" value="1"/>
</dbReference>